<dbReference type="OrthoDB" id="2126698at2759"/>
<dbReference type="GO" id="GO:1990961">
    <property type="term" value="P:xenobiotic detoxification by transmembrane export across the plasma membrane"/>
    <property type="evidence" value="ECO:0007669"/>
    <property type="project" value="InterPro"/>
</dbReference>
<feature type="transmembrane region" description="Helical" evidence="6">
    <location>
        <begin position="389"/>
        <end position="411"/>
    </location>
</feature>
<evidence type="ECO:0000256" key="2">
    <source>
        <dbReference type="ARBA" id="ARBA00010199"/>
    </source>
</evidence>
<keyword evidence="3 6" id="KW-0812">Transmembrane</keyword>
<proteinExistence type="inferred from homology"/>
<dbReference type="Proteomes" id="UP000634136">
    <property type="component" value="Unassembled WGS sequence"/>
</dbReference>
<dbReference type="PANTHER" id="PTHR11206">
    <property type="entry name" value="MULTIDRUG RESISTANCE PROTEIN"/>
    <property type="match status" value="1"/>
</dbReference>
<sequence>MGSKKGSSLGEAQIALLDEDGASSIRIALKEDEEEELGRRVWVESKKLWHIAGPSMIGRVTNYAILVITQAFAGHLGELELAAVAIVINVIVGFDIGFMLGMASALETLCGQAFGAKKPYMLGVYLQRGWIVLFMFCVLLLPVFVFASPILKFLGQPSEIAELCGVLALWLIPLHFSFALQFPLWRFLQSQLKAWVIAWMCVIALVVHIFVSWLLVYKFEFGVIGTAAAVNISWWVLNLGLFIYTVTGACPLTWTGFSFQAFNGLWDFVKLSFASGVMLCLENWYYRILLLLTGNLENSKIAVDALAICMSINGWEMMIPLSFFAATGVRVANELGGGNGKGAKFATIVAVVTSLIIGIFISTFIALFHTQIGYLFSTSKPVLQQVNNLSLLLVFTILLNSVQPVLSGVAVGSGWQSYVAYINLGCYYIVGLPLGILLGWVFHVGVMGIWAGMIFGGTAIQTLILAFITTRCNWETEAEKANLHVRKWEAQIQPQN</sequence>
<dbReference type="NCBIfam" id="TIGR00797">
    <property type="entry name" value="matE"/>
    <property type="match status" value="1"/>
</dbReference>
<dbReference type="GO" id="GO:0042910">
    <property type="term" value="F:xenobiotic transmembrane transporter activity"/>
    <property type="evidence" value="ECO:0007669"/>
    <property type="project" value="InterPro"/>
</dbReference>
<protein>
    <recommendedName>
        <fullName evidence="6">Protein DETOXIFICATION</fullName>
    </recommendedName>
    <alternativeName>
        <fullName evidence="6">Multidrug and toxic compound extrusion protein</fullName>
    </alternativeName>
</protein>
<evidence type="ECO:0000256" key="1">
    <source>
        <dbReference type="ARBA" id="ARBA00004141"/>
    </source>
</evidence>
<feature type="transmembrane region" description="Helical" evidence="6">
    <location>
        <begin position="221"/>
        <end position="244"/>
    </location>
</feature>
<dbReference type="CDD" id="cd13132">
    <property type="entry name" value="MATE_eukaryotic"/>
    <property type="match status" value="1"/>
</dbReference>
<feature type="transmembrane region" description="Helical" evidence="6">
    <location>
        <begin position="345"/>
        <end position="369"/>
    </location>
</feature>
<comment type="subcellular location">
    <subcellularLocation>
        <location evidence="1">Membrane</location>
        <topology evidence="1">Multi-pass membrane protein</topology>
    </subcellularLocation>
</comment>
<dbReference type="InterPro" id="IPR045069">
    <property type="entry name" value="MATE_euk"/>
</dbReference>
<feature type="transmembrane region" description="Helical" evidence="6">
    <location>
        <begin position="418"/>
        <end position="442"/>
    </location>
</feature>
<feature type="transmembrane region" description="Helical" evidence="6">
    <location>
        <begin position="448"/>
        <end position="468"/>
    </location>
</feature>
<comment type="similarity">
    <text evidence="2 6">Belongs to the multi antimicrobial extrusion (MATE) (TC 2.A.66.1) family.</text>
</comment>
<keyword evidence="8" id="KW-1185">Reference proteome</keyword>
<keyword evidence="4 6" id="KW-1133">Transmembrane helix</keyword>
<name>A0A834TVH9_9FABA</name>
<dbReference type="GO" id="GO:0016020">
    <property type="term" value="C:membrane"/>
    <property type="evidence" value="ECO:0007669"/>
    <property type="project" value="UniProtKB-SubCell"/>
</dbReference>
<dbReference type="AlphaFoldDB" id="A0A834TVH9"/>
<keyword evidence="5 6" id="KW-0472">Membrane</keyword>
<evidence type="ECO:0000256" key="5">
    <source>
        <dbReference type="ARBA" id="ARBA00023136"/>
    </source>
</evidence>
<gene>
    <name evidence="7" type="ORF">G2W53_020467</name>
</gene>
<dbReference type="EMBL" id="JAAIUW010000006">
    <property type="protein sequence ID" value="KAF7829303.1"/>
    <property type="molecule type" value="Genomic_DNA"/>
</dbReference>
<dbReference type="GO" id="GO:0015297">
    <property type="term" value="F:antiporter activity"/>
    <property type="evidence" value="ECO:0007669"/>
    <property type="project" value="InterPro"/>
</dbReference>
<dbReference type="Pfam" id="PF01554">
    <property type="entry name" value="MatE"/>
    <property type="match status" value="2"/>
</dbReference>
<feature type="transmembrane region" description="Helical" evidence="6">
    <location>
        <begin position="56"/>
        <end position="76"/>
    </location>
</feature>
<reference evidence="7" key="1">
    <citation type="submission" date="2020-09" db="EMBL/GenBank/DDBJ databases">
        <title>Genome-Enabled Discovery of Anthraquinone Biosynthesis in Senna tora.</title>
        <authorList>
            <person name="Kang S.-H."/>
            <person name="Pandey R.P."/>
            <person name="Lee C.-M."/>
            <person name="Sim J.-S."/>
            <person name="Jeong J.-T."/>
            <person name="Choi B.-S."/>
            <person name="Jung M."/>
            <person name="Ginzburg D."/>
            <person name="Zhao K."/>
            <person name="Won S.Y."/>
            <person name="Oh T.-J."/>
            <person name="Yu Y."/>
            <person name="Kim N.-H."/>
            <person name="Lee O.R."/>
            <person name="Lee T.-H."/>
            <person name="Bashyal P."/>
            <person name="Kim T.-S."/>
            <person name="Lee W.-H."/>
            <person name="Kawkins C."/>
            <person name="Kim C.-K."/>
            <person name="Kim J.S."/>
            <person name="Ahn B.O."/>
            <person name="Rhee S.Y."/>
            <person name="Sohng J.K."/>
        </authorList>
    </citation>
    <scope>NUCLEOTIDE SEQUENCE</scope>
    <source>
        <tissue evidence="7">Leaf</tissue>
    </source>
</reference>
<evidence type="ECO:0000256" key="6">
    <source>
        <dbReference type="RuleBase" id="RU004914"/>
    </source>
</evidence>
<organism evidence="7 8">
    <name type="scientific">Senna tora</name>
    <dbReference type="NCBI Taxonomy" id="362788"/>
    <lineage>
        <taxon>Eukaryota</taxon>
        <taxon>Viridiplantae</taxon>
        <taxon>Streptophyta</taxon>
        <taxon>Embryophyta</taxon>
        <taxon>Tracheophyta</taxon>
        <taxon>Spermatophyta</taxon>
        <taxon>Magnoliopsida</taxon>
        <taxon>eudicotyledons</taxon>
        <taxon>Gunneridae</taxon>
        <taxon>Pentapetalae</taxon>
        <taxon>rosids</taxon>
        <taxon>fabids</taxon>
        <taxon>Fabales</taxon>
        <taxon>Fabaceae</taxon>
        <taxon>Caesalpinioideae</taxon>
        <taxon>Cassia clade</taxon>
        <taxon>Senna</taxon>
    </lineage>
</organism>
<accession>A0A834TVH9</accession>
<evidence type="ECO:0000313" key="8">
    <source>
        <dbReference type="Proteomes" id="UP000634136"/>
    </source>
</evidence>
<feature type="transmembrane region" description="Helical" evidence="6">
    <location>
        <begin position="130"/>
        <end position="154"/>
    </location>
</feature>
<feature type="transmembrane region" description="Helical" evidence="6">
    <location>
        <begin position="194"/>
        <end position="215"/>
    </location>
</feature>
<dbReference type="InterPro" id="IPR002528">
    <property type="entry name" value="MATE_fam"/>
</dbReference>
<comment type="caution">
    <text evidence="7">The sequence shown here is derived from an EMBL/GenBank/DDBJ whole genome shotgun (WGS) entry which is preliminary data.</text>
</comment>
<evidence type="ECO:0000256" key="3">
    <source>
        <dbReference type="ARBA" id="ARBA00022692"/>
    </source>
</evidence>
<evidence type="ECO:0000256" key="4">
    <source>
        <dbReference type="ARBA" id="ARBA00022989"/>
    </source>
</evidence>
<feature type="transmembrane region" description="Helical" evidence="6">
    <location>
        <begin position="160"/>
        <end position="182"/>
    </location>
</feature>
<evidence type="ECO:0000313" key="7">
    <source>
        <dbReference type="EMBL" id="KAF7829303.1"/>
    </source>
</evidence>
<feature type="transmembrane region" description="Helical" evidence="6">
    <location>
        <begin position="82"/>
        <end position="109"/>
    </location>
</feature>